<dbReference type="InterPro" id="IPR051332">
    <property type="entry name" value="Fosfomycin_Res_Enzymes"/>
</dbReference>
<comment type="subunit">
    <text evidence="6">Homodimer.</text>
</comment>
<reference evidence="8 9" key="1">
    <citation type="submission" date="2019-12" db="EMBL/GenBank/DDBJ databases">
        <title>Paenibacillus sp. nov., an endophytic bacterium isolated from the stem of Dendrobium.</title>
        <authorList>
            <person name="Zhao R."/>
        </authorList>
    </citation>
    <scope>NUCLEOTIDE SEQUENCE [LARGE SCALE GENOMIC DNA]</scope>
    <source>
        <strain evidence="8 9">HJL G12</strain>
    </source>
</reference>
<keyword evidence="2 6" id="KW-0808">Transferase</keyword>
<sequence>MKIQGVNHFCFSVADLDRSILFYESVFGAKLLVKGRKLAYFDLDGLWIALNQEDVEREPMPKTYTHIAFSVAEEEFDPWVLRLKYFEVNILPGRERDERDKRSVYFLDPDGHKFELHTGTLQDRMDYYAADKDHMTFYTNT</sequence>
<dbReference type="GO" id="GO:0005737">
    <property type="term" value="C:cytoplasm"/>
    <property type="evidence" value="ECO:0007669"/>
    <property type="project" value="UniProtKB-SubCell"/>
</dbReference>
<name>A0A7X3LF52_9BACL</name>
<dbReference type="Proteomes" id="UP000460318">
    <property type="component" value="Unassembled WGS sequence"/>
</dbReference>
<comment type="subcellular location">
    <subcellularLocation>
        <location evidence="6">Cytoplasm</location>
    </subcellularLocation>
</comment>
<dbReference type="EC" id="2.5.1.-" evidence="6"/>
<evidence type="ECO:0000313" key="8">
    <source>
        <dbReference type="EMBL" id="MWV43266.1"/>
    </source>
</evidence>
<evidence type="ECO:0000256" key="4">
    <source>
        <dbReference type="ARBA" id="ARBA00022842"/>
    </source>
</evidence>
<evidence type="ECO:0000256" key="6">
    <source>
        <dbReference type="HAMAP-Rule" id="MF_01512"/>
    </source>
</evidence>
<keyword evidence="3 6" id="KW-0479">Metal-binding</keyword>
<proteinExistence type="inferred from homology"/>
<feature type="binding site" evidence="6">
    <location>
        <position position="66"/>
    </location>
    <ligand>
        <name>Mg(2+)</name>
        <dbReference type="ChEBI" id="CHEBI:18420"/>
    </ligand>
</feature>
<dbReference type="AlphaFoldDB" id="A0A7X3LF52"/>
<keyword evidence="4 6" id="KW-0460">Magnesium</keyword>
<gene>
    <name evidence="6 8" type="primary">fosB</name>
    <name evidence="8" type="ORF">GRF59_06440</name>
</gene>
<comment type="similarity">
    <text evidence="6">Belongs to the fosfomycin resistance protein family. FosB subfamily.</text>
</comment>
<dbReference type="InterPro" id="IPR022858">
    <property type="entry name" value="Metallothiol_Trafse_FosB"/>
</dbReference>
<dbReference type="PANTHER" id="PTHR36113:SF6">
    <property type="entry name" value="FOSFOMYCIN RESISTANCE PROTEIN FOSX"/>
    <property type="match status" value="1"/>
</dbReference>
<comment type="function">
    <text evidence="6">Metallothiol transferase which confers resistance to fosfomycin by catalyzing the addition of a thiol cofactor to fosfomycin. L-cysteine is probably the physiological thiol donor.</text>
</comment>
<comment type="cofactor">
    <cofactor evidence="6">
        <name>Mg(2+)</name>
        <dbReference type="ChEBI" id="CHEBI:18420"/>
    </cofactor>
</comment>
<keyword evidence="9" id="KW-1185">Reference proteome</keyword>
<dbReference type="PROSITE" id="PS51819">
    <property type="entry name" value="VOC"/>
    <property type="match status" value="1"/>
</dbReference>
<protein>
    <recommendedName>
        <fullName evidence="6">Metallothiol transferase FosB</fullName>
        <ecNumber evidence="6">2.5.1.-</ecNumber>
    </recommendedName>
    <alternativeName>
        <fullName evidence="6">Fosfomycin resistance protein</fullName>
    </alternativeName>
</protein>
<dbReference type="PANTHER" id="PTHR36113">
    <property type="entry name" value="LYASE, PUTATIVE-RELATED-RELATED"/>
    <property type="match status" value="1"/>
</dbReference>
<evidence type="ECO:0000256" key="3">
    <source>
        <dbReference type="ARBA" id="ARBA00022723"/>
    </source>
</evidence>
<dbReference type="GO" id="GO:0046677">
    <property type="term" value="P:response to antibiotic"/>
    <property type="evidence" value="ECO:0007669"/>
    <property type="project" value="UniProtKB-UniRule"/>
</dbReference>
<evidence type="ECO:0000256" key="1">
    <source>
        <dbReference type="ARBA" id="ARBA00022490"/>
    </source>
</evidence>
<dbReference type="EMBL" id="WUBI01000001">
    <property type="protein sequence ID" value="MWV43266.1"/>
    <property type="molecule type" value="Genomic_DNA"/>
</dbReference>
<feature type="domain" description="VOC" evidence="7">
    <location>
        <begin position="5"/>
        <end position="119"/>
    </location>
</feature>
<evidence type="ECO:0000259" key="7">
    <source>
        <dbReference type="PROSITE" id="PS51819"/>
    </source>
</evidence>
<feature type="binding site" evidence="6">
    <location>
        <position position="115"/>
    </location>
    <ligand>
        <name>Mg(2+)</name>
        <dbReference type="ChEBI" id="CHEBI:18420"/>
    </ligand>
</feature>
<keyword evidence="5 6" id="KW-0046">Antibiotic resistance</keyword>
<dbReference type="Gene3D" id="3.10.180.10">
    <property type="entry name" value="2,3-Dihydroxybiphenyl 1,2-Dioxygenase, domain 1"/>
    <property type="match status" value="1"/>
</dbReference>
<evidence type="ECO:0000256" key="5">
    <source>
        <dbReference type="ARBA" id="ARBA00023251"/>
    </source>
</evidence>
<dbReference type="RefSeq" id="WP_160496788.1">
    <property type="nucleotide sequence ID" value="NZ_WUBI01000001.1"/>
</dbReference>
<dbReference type="InterPro" id="IPR037523">
    <property type="entry name" value="VOC_core"/>
</dbReference>
<dbReference type="InterPro" id="IPR004360">
    <property type="entry name" value="Glyas_Fos-R_dOase_dom"/>
</dbReference>
<dbReference type="GO" id="GO:0000287">
    <property type="term" value="F:magnesium ion binding"/>
    <property type="evidence" value="ECO:0007669"/>
    <property type="project" value="UniProtKB-UniRule"/>
</dbReference>
<evidence type="ECO:0000313" key="9">
    <source>
        <dbReference type="Proteomes" id="UP000460318"/>
    </source>
</evidence>
<accession>A0A7X3LF52</accession>
<dbReference type="GO" id="GO:0016765">
    <property type="term" value="F:transferase activity, transferring alkyl or aryl (other than methyl) groups"/>
    <property type="evidence" value="ECO:0007669"/>
    <property type="project" value="UniProtKB-UniRule"/>
</dbReference>
<comment type="caution">
    <text evidence="8">The sequence shown here is derived from an EMBL/GenBank/DDBJ whole genome shotgun (WGS) entry which is preliminary data.</text>
</comment>
<feature type="binding site" evidence="6">
    <location>
        <position position="8"/>
    </location>
    <ligand>
        <name>Mg(2+)</name>
        <dbReference type="ChEBI" id="CHEBI:18420"/>
    </ligand>
</feature>
<dbReference type="HAMAP" id="MF_01512">
    <property type="entry name" value="FosB"/>
    <property type="match status" value="1"/>
</dbReference>
<dbReference type="Pfam" id="PF00903">
    <property type="entry name" value="Glyoxalase"/>
    <property type="match status" value="1"/>
</dbReference>
<dbReference type="SUPFAM" id="SSF54593">
    <property type="entry name" value="Glyoxalase/Bleomycin resistance protein/Dihydroxybiphenyl dioxygenase"/>
    <property type="match status" value="1"/>
</dbReference>
<dbReference type="NCBIfam" id="NF003152">
    <property type="entry name" value="PRK04101.1"/>
    <property type="match status" value="1"/>
</dbReference>
<organism evidence="8 9">
    <name type="scientific">Paenibacillus dendrobii</name>
    <dbReference type="NCBI Taxonomy" id="2691084"/>
    <lineage>
        <taxon>Bacteria</taxon>
        <taxon>Bacillati</taxon>
        <taxon>Bacillota</taxon>
        <taxon>Bacilli</taxon>
        <taxon>Bacillales</taxon>
        <taxon>Paenibacillaceae</taxon>
        <taxon>Paenibacillus</taxon>
    </lineage>
</organism>
<keyword evidence="1 6" id="KW-0963">Cytoplasm</keyword>
<evidence type="ECO:0000256" key="2">
    <source>
        <dbReference type="ARBA" id="ARBA00022679"/>
    </source>
</evidence>
<dbReference type="InterPro" id="IPR029068">
    <property type="entry name" value="Glyas_Bleomycin-R_OHBP_Dase"/>
</dbReference>